<name>A0ABP8BU94_9ACTN</name>
<dbReference type="Gene3D" id="3.90.1530.10">
    <property type="entry name" value="Conserved hypothetical protein from pyrococcus furiosus pfu- 392566-001, ParB domain"/>
    <property type="match status" value="1"/>
</dbReference>
<dbReference type="RefSeq" id="WP_344890389.1">
    <property type="nucleotide sequence ID" value="NZ_BAABAS010000004.1"/>
</dbReference>
<comment type="caution">
    <text evidence="1">The sequence shown here is derived from an EMBL/GenBank/DDBJ whole genome shotgun (WGS) entry which is preliminary data.</text>
</comment>
<dbReference type="InterPro" id="IPR036086">
    <property type="entry name" value="ParB/Sulfiredoxin_sf"/>
</dbReference>
<reference evidence="2" key="1">
    <citation type="journal article" date="2019" name="Int. J. Syst. Evol. Microbiol.">
        <title>The Global Catalogue of Microorganisms (GCM) 10K type strain sequencing project: providing services to taxonomists for standard genome sequencing and annotation.</title>
        <authorList>
            <consortium name="The Broad Institute Genomics Platform"/>
            <consortium name="The Broad Institute Genome Sequencing Center for Infectious Disease"/>
            <person name="Wu L."/>
            <person name="Ma J."/>
        </authorList>
    </citation>
    <scope>NUCLEOTIDE SEQUENCE [LARGE SCALE GENOMIC DNA]</scope>
    <source>
        <strain evidence="2">JCM 17440</strain>
    </source>
</reference>
<evidence type="ECO:0000313" key="2">
    <source>
        <dbReference type="Proteomes" id="UP001501710"/>
    </source>
</evidence>
<keyword evidence="2" id="KW-1185">Reference proteome</keyword>
<gene>
    <name evidence="1" type="ORF">GCM10022254_09810</name>
</gene>
<evidence type="ECO:0000313" key="1">
    <source>
        <dbReference type="EMBL" id="GAA4226075.1"/>
    </source>
</evidence>
<proteinExistence type="predicted"/>
<dbReference type="SUPFAM" id="SSF110849">
    <property type="entry name" value="ParB/Sulfiredoxin"/>
    <property type="match status" value="1"/>
</dbReference>
<dbReference type="EMBL" id="BAABAS010000004">
    <property type="protein sequence ID" value="GAA4226075.1"/>
    <property type="molecule type" value="Genomic_DNA"/>
</dbReference>
<accession>A0ABP8BU94</accession>
<dbReference type="Proteomes" id="UP001501710">
    <property type="component" value="Unassembled WGS sequence"/>
</dbReference>
<organism evidence="1 2">
    <name type="scientific">Actinomadura meridiana</name>
    <dbReference type="NCBI Taxonomy" id="559626"/>
    <lineage>
        <taxon>Bacteria</taxon>
        <taxon>Bacillati</taxon>
        <taxon>Actinomycetota</taxon>
        <taxon>Actinomycetes</taxon>
        <taxon>Streptosporangiales</taxon>
        <taxon>Thermomonosporaceae</taxon>
        <taxon>Actinomadura</taxon>
    </lineage>
</organism>
<evidence type="ECO:0008006" key="3">
    <source>
        <dbReference type="Google" id="ProtNLM"/>
    </source>
</evidence>
<sequence length="304" mass="33731">MKIEMVKGDPATLTLLQLNARFMRHEQFQQLVANLRRDQALTSTPFVWVNPDTGQSIVLSGNHRVKAAVEAGLEEIYWLQTCDPLPEGQRLGLQLSHNAIVGEDDLAILKTLYEQIEEVDWREYAGLDDAVLELLAELDTPSLSEANLTFQTLAIVFLPEDLKTAKDVLQDALTITSGADSVWITQLRQYDETMRALDLTSKSFDVTNVATALGIILRLFHDHAADLKEGWFDTRTGTAHHNGMAPLATLFHTDAMPTKSAALVERALRKAVSTGDIPAEHRHKALELWAHAYLGDTDPTPVTS</sequence>
<protein>
    <recommendedName>
        <fullName evidence="3">ParB/Sulfiredoxin domain-containing protein</fullName>
    </recommendedName>
</protein>